<feature type="transmembrane region" description="Helical" evidence="3">
    <location>
        <begin position="1562"/>
        <end position="1585"/>
    </location>
</feature>
<feature type="compositionally biased region" description="Polar residues" evidence="2">
    <location>
        <begin position="80"/>
        <end position="100"/>
    </location>
</feature>
<dbReference type="PROSITE" id="PS50156">
    <property type="entry name" value="SSD"/>
    <property type="match status" value="1"/>
</dbReference>
<feature type="compositionally biased region" description="Basic residues" evidence="2">
    <location>
        <begin position="1064"/>
        <end position="1078"/>
    </location>
</feature>
<comment type="caution">
    <text evidence="5">The sequence shown here is derived from an EMBL/GenBank/DDBJ whole genome shotgun (WGS) entry which is preliminary data.</text>
</comment>
<keyword evidence="3" id="KW-1133">Transmembrane helix</keyword>
<organism evidence="5 6">
    <name type="scientific">Toxoplasma gondii GAB2-2007-GAL-DOM2</name>
    <dbReference type="NCBI Taxonomy" id="1130820"/>
    <lineage>
        <taxon>Eukaryota</taxon>
        <taxon>Sar</taxon>
        <taxon>Alveolata</taxon>
        <taxon>Apicomplexa</taxon>
        <taxon>Conoidasida</taxon>
        <taxon>Coccidia</taxon>
        <taxon>Eucoccidiorida</taxon>
        <taxon>Eimeriorina</taxon>
        <taxon>Sarcocystidae</taxon>
        <taxon>Toxoplasma</taxon>
    </lineage>
</organism>
<feature type="transmembrane region" description="Helical" evidence="3">
    <location>
        <begin position="1487"/>
        <end position="1508"/>
    </location>
</feature>
<dbReference type="VEuPathDB" id="ToxoDB:TGDOM2_320500"/>
<reference evidence="5 6" key="1">
    <citation type="submission" date="2014-02" db="EMBL/GenBank/DDBJ databases">
        <authorList>
            <person name="Sibley D."/>
            <person name="Venepally P."/>
            <person name="Karamycheva S."/>
            <person name="Hadjithomas M."/>
            <person name="Khan A."/>
            <person name="Brunk B."/>
            <person name="Roos D."/>
            <person name="Caler E."/>
            <person name="Lorenzi H."/>
        </authorList>
    </citation>
    <scope>NUCLEOTIDE SEQUENCE [LARGE SCALE GENOMIC DNA]</scope>
    <source>
        <strain evidence="5 6">GAB2-2007-GAL-DOM2</strain>
    </source>
</reference>
<evidence type="ECO:0000313" key="5">
    <source>
        <dbReference type="EMBL" id="KFG32640.1"/>
    </source>
</evidence>
<dbReference type="GO" id="GO:0016020">
    <property type="term" value="C:membrane"/>
    <property type="evidence" value="ECO:0007669"/>
    <property type="project" value="TreeGrafter"/>
</dbReference>
<feature type="region of interest" description="Disordered" evidence="2">
    <location>
        <begin position="1147"/>
        <end position="1171"/>
    </location>
</feature>
<keyword evidence="3" id="KW-0812">Transmembrane</keyword>
<feature type="transmembrane region" description="Helical" evidence="3">
    <location>
        <begin position="705"/>
        <end position="725"/>
    </location>
</feature>
<feature type="region of interest" description="Disordered" evidence="2">
    <location>
        <begin position="1"/>
        <end position="46"/>
    </location>
</feature>
<keyword evidence="3" id="KW-0472">Membrane</keyword>
<dbReference type="EMBL" id="AHZU02001407">
    <property type="protein sequence ID" value="KFG32640.1"/>
    <property type="molecule type" value="Genomic_DNA"/>
</dbReference>
<dbReference type="PANTHER" id="PTHR10796:SF92">
    <property type="entry name" value="PATCHED-RELATED, ISOFORM A"/>
    <property type="match status" value="1"/>
</dbReference>
<dbReference type="Pfam" id="PF12349">
    <property type="entry name" value="Sterol-sensing"/>
    <property type="match status" value="1"/>
</dbReference>
<feature type="transmembrane region" description="Helical" evidence="3">
    <location>
        <begin position="349"/>
        <end position="369"/>
    </location>
</feature>
<evidence type="ECO:0000256" key="1">
    <source>
        <dbReference type="ARBA" id="ARBA00005585"/>
    </source>
</evidence>
<feature type="region of interest" description="Disordered" evidence="2">
    <location>
        <begin position="66"/>
        <end position="158"/>
    </location>
</feature>
<feature type="transmembrane region" description="Helical" evidence="3">
    <location>
        <begin position="631"/>
        <end position="654"/>
    </location>
</feature>
<feature type="compositionally biased region" description="Basic and acidic residues" evidence="2">
    <location>
        <begin position="869"/>
        <end position="886"/>
    </location>
</feature>
<feature type="transmembrane region" description="Helical" evidence="3">
    <location>
        <begin position="1529"/>
        <end position="1550"/>
    </location>
</feature>
<feature type="transmembrane region" description="Helical" evidence="3">
    <location>
        <begin position="604"/>
        <end position="625"/>
    </location>
</feature>
<feature type="transmembrane region" description="Helical" evidence="3">
    <location>
        <begin position="1262"/>
        <end position="1287"/>
    </location>
</feature>
<feature type="region of interest" description="Disordered" evidence="2">
    <location>
        <begin position="855"/>
        <end position="886"/>
    </location>
</feature>
<accession>A0A086JKH2</accession>
<feature type="transmembrane region" description="Helical" evidence="3">
    <location>
        <begin position="731"/>
        <end position="759"/>
    </location>
</feature>
<feature type="region of interest" description="Disordered" evidence="2">
    <location>
        <begin position="1649"/>
        <end position="1668"/>
    </location>
</feature>
<evidence type="ECO:0000256" key="3">
    <source>
        <dbReference type="SAM" id="Phobius"/>
    </source>
</evidence>
<comment type="similarity">
    <text evidence="1">Belongs to the patched family.</text>
</comment>
<feature type="region of interest" description="Disordered" evidence="2">
    <location>
        <begin position="201"/>
        <end position="243"/>
    </location>
</feature>
<dbReference type="OrthoDB" id="6510177at2759"/>
<dbReference type="InterPro" id="IPR000731">
    <property type="entry name" value="SSD"/>
</dbReference>
<feature type="region of interest" description="Disordered" evidence="2">
    <location>
        <begin position="1195"/>
        <end position="1220"/>
    </location>
</feature>
<feature type="compositionally biased region" description="Polar residues" evidence="2">
    <location>
        <begin position="114"/>
        <end position="132"/>
    </location>
</feature>
<evidence type="ECO:0000259" key="4">
    <source>
        <dbReference type="PROSITE" id="PS50156"/>
    </source>
</evidence>
<feature type="region of interest" description="Disordered" evidence="2">
    <location>
        <begin position="1064"/>
        <end position="1107"/>
    </location>
</feature>
<protein>
    <submittedName>
        <fullName evidence="5">Patched family protein</fullName>
    </submittedName>
</protein>
<gene>
    <name evidence="5" type="ORF">TGDOM2_320500</name>
</gene>
<feature type="region of interest" description="Disordered" evidence="2">
    <location>
        <begin position="916"/>
        <end position="968"/>
    </location>
</feature>
<feature type="region of interest" description="Disordered" evidence="2">
    <location>
        <begin position="1615"/>
        <end position="1636"/>
    </location>
</feature>
<feature type="compositionally biased region" description="Basic and acidic residues" evidence="2">
    <location>
        <begin position="1"/>
        <end position="13"/>
    </location>
</feature>
<sequence>MFDFREGEPEAHYRRCSAAETCGDEEERGTQNKMSGNGGVPTGEEGFDTGFSDLLEHKVRTYAGSSTGEVTLHHTRPQLPGNSPSPTKTTESGCTKSSSAVGKMPREMTGPHPISSSTTYDLLRPQSSTSDRSGCVPFIRNSHGRSGEQGRASESHNRRLAVQKKGTIDKVGAFFEEVEELNGEPNSTPVLVGAKRRNCEQGVGTNSEDTPSPLYYTGEENEREALEERDGDIKYNGRTRTDTSGEDGRNYCCHVNNGERRDVDEAEVEDGGMVEPEKFHAKTPENHVRAVNDDKPDLHRIPWEYSRTFKTLISPLRGIAKKLSELKKRSSDAMDRAFSRHALLVYNHAWHFIVISTLLTAIMSLGIVFRKHENDMYKLYSYSGAPSNLVKAQLLKHFAPVRTTYIVAFSRENHITPESLQGLSDIDQKVRNLTVVRDDVTVDEFGDPLARQKDFNPQTFPKRITFQDLCARDSWGDCNVISVLDLYTSPRVWGRPIVSREWPVVVNVRTKKAYRADAMLGNMTVVEKPQGNGFVHIIRNATAFGIRYDFVGEHGWQHYSAALEKSIEHLVESSEIPGMRLSLKTERSISDELSRSSEMGEWEMILLALAVFAVLLYTVIVNTTFTYRTKSLPGLMGVASTLMGYAGGAGFIYFCGLHHTPPAEATPFLVLGIGVDNAFVLINSYSLTFLIPDPRERIRHTTRDAGLSITCTTMTSVTALIIGAASPYESIAMFCIITAFCLFWGYVMSLTFFLGWLVLDCRREVAHVKRKTLASAKLKGEEEIVSDEEGEMMKGEFHVGEGGYKKGHFAVEDDDSDSHILLKKCTTAKSTQPLFWGSKGYEDVLLALELDGRKEEKHQTKQFSEEEADKQKEQDVHGPNDVSFDRQRKEGRSLGAAFKDCHSRVQVDRRKPASSLYLKEQGARNDESVSVAHTAFSDTRFRNGHAAPRTEEEREEAQDQLSIDADREKGSENEMCIQNFSAALALKKSGDYHQVLSPDFTPQFRAPSSSSCCSSSVGPASEVSFKENPAEQAALLARFRKMSTFGLVSLMVFRTDHRQALKKAKKKRAALKKSKSGPRSRSPGPGRMSRNNKRGESLWSENTKSDDVKTKLRRLTGRLFWWRSQRVETQTTTLLAESDVVRRETKGDKNLDFPTPLTRGSSVHPGDDMSERERVPVGVEYDSEQVNRGAVQVLLPDPSMTPDPSGSWAETASAAGGGRGGEKYITINDDELEEFLDRHVKEPKGNVGRLGRAFLTTYYCRWLASGWIQALITLGFALVCGISIYGFTLIEPGITVDEICPKDSYLRVFFDVRSTYFSTLGEEISVFFADPERWESKAVQDKLMEVHESIYLSHHAVAVHNGMYEFLKYKQSELVDGDKSLFTKTMPHMENTSVLYGWLEETRTILNEAQEFFHGQAFTPLAILWESDPQILGCTVSNLFYALVAIVLMTVLLIPNFLSMIIVAVTVFFVDMALFGFMAIWGLRLNMLTMVILLLAIGYSVDSTTHVLNAFTHCCGQTRRDRMKETMVLMGNAIANGMLSTLLAVFFLMGSDKFVLAVFFKMMILVLTFSFGFGFVFLPVLLLYVGPMPENESIVQFVDTRTAKAKGSRASLRALTNRTGGGSSSRRMSCASGGFGSGRLSSLIDRRLSSRKSGNPELPSSDRDRQDYLNCRDGMEDANAIADCSPHAHRSASAPPATVNAALRE</sequence>
<dbReference type="Gene3D" id="1.20.1640.10">
    <property type="entry name" value="Multidrug efflux transporter AcrB transmembrane domain"/>
    <property type="match status" value="2"/>
</dbReference>
<feature type="compositionally biased region" description="Basic and acidic residues" evidence="2">
    <location>
        <begin position="223"/>
        <end position="243"/>
    </location>
</feature>
<dbReference type="SUPFAM" id="SSF82866">
    <property type="entry name" value="Multidrug efflux transporter AcrB transmembrane domain"/>
    <property type="match status" value="2"/>
</dbReference>
<feature type="compositionally biased region" description="Basic and acidic residues" evidence="2">
    <location>
        <begin position="145"/>
        <end position="157"/>
    </location>
</feature>
<dbReference type="InterPro" id="IPR053958">
    <property type="entry name" value="HMGCR/SNAP/NPC1-like_SSD"/>
</dbReference>
<dbReference type="InterPro" id="IPR051697">
    <property type="entry name" value="Patched_domain-protein"/>
</dbReference>
<feature type="region of interest" description="Disordered" evidence="2">
    <location>
        <begin position="1684"/>
        <end position="1705"/>
    </location>
</feature>
<evidence type="ECO:0000256" key="2">
    <source>
        <dbReference type="SAM" id="MobiDB-lite"/>
    </source>
</evidence>
<dbReference type="PANTHER" id="PTHR10796">
    <property type="entry name" value="PATCHED-RELATED"/>
    <property type="match status" value="1"/>
</dbReference>
<feature type="transmembrane region" description="Helical" evidence="3">
    <location>
        <begin position="1430"/>
        <end position="1454"/>
    </location>
</feature>
<feature type="compositionally biased region" description="Low complexity" evidence="2">
    <location>
        <begin position="1624"/>
        <end position="1636"/>
    </location>
</feature>
<proteinExistence type="inferred from homology"/>
<feature type="domain" description="SSD" evidence="4">
    <location>
        <begin position="603"/>
        <end position="759"/>
    </location>
</feature>
<name>A0A086JKH2_TOXGO</name>
<dbReference type="Proteomes" id="UP000028837">
    <property type="component" value="Unassembled WGS sequence"/>
</dbReference>
<evidence type="ECO:0000313" key="6">
    <source>
        <dbReference type="Proteomes" id="UP000028837"/>
    </source>
</evidence>